<reference evidence="1" key="1">
    <citation type="submission" date="2018-02" db="EMBL/GenBank/DDBJ databases">
        <title>Rhizophora mucronata_Transcriptome.</title>
        <authorList>
            <person name="Meera S.P."/>
            <person name="Sreeshan A."/>
            <person name="Augustine A."/>
        </authorList>
    </citation>
    <scope>NUCLEOTIDE SEQUENCE</scope>
    <source>
        <tissue evidence="1">Leaf</tissue>
    </source>
</reference>
<evidence type="ECO:0000313" key="1">
    <source>
        <dbReference type="EMBL" id="MBX60453.1"/>
    </source>
</evidence>
<dbReference type="AlphaFoldDB" id="A0A2P2Q0J1"/>
<protein>
    <submittedName>
        <fullName evidence="1">Uncharacterized protein</fullName>
    </submittedName>
</protein>
<proteinExistence type="predicted"/>
<sequence>MVGILCAYIPWTLEFPFHLAFWLLEMLCNNVSFFY</sequence>
<organism evidence="1">
    <name type="scientific">Rhizophora mucronata</name>
    <name type="common">Asiatic mangrove</name>
    <dbReference type="NCBI Taxonomy" id="61149"/>
    <lineage>
        <taxon>Eukaryota</taxon>
        <taxon>Viridiplantae</taxon>
        <taxon>Streptophyta</taxon>
        <taxon>Embryophyta</taxon>
        <taxon>Tracheophyta</taxon>
        <taxon>Spermatophyta</taxon>
        <taxon>Magnoliopsida</taxon>
        <taxon>eudicotyledons</taxon>
        <taxon>Gunneridae</taxon>
        <taxon>Pentapetalae</taxon>
        <taxon>rosids</taxon>
        <taxon>fabids</taxon>
        <taxon>Malpighiales</taxon>
        <taxon>Rhizophoraceae</taxon>
        <taxon>Rhizophora</taxon>
    </lineage>
</organism>
<dbReference type="EMBL" id="GGEC01079969">
    <property type="protein sequence ID" value="MBX60453.1"/>
    <property type="molecule type" value="Transcribed_RNA"/>
</dbReference>
<accession>A0A2P2Q0J1</accession>
<name>A0A2P2Q0J1_RHIMU</name>